<dbReference type="SUPFAM" id="SSF63712">
    <property type="entry name" value="Nicotinic receptor ligand binding domain-like"/>
    <property type="match status" value="1"/>
</dbReference>
<dbReference type="SUPFAM" id="SSF57424">
    <property type="entry name" value="LDL receptor-like module"/>
    <property type="match status" value="1"/>
</dbReference>
<reference evidence="9 10" key="1">
    <citation type="submission" date="2019-05" db="EMBL/GenBank/DDBJ databases">
        <title>Another draft genome of Portunus trituberculatus and its Hox gene families provides insights of decapod evolution.</title>
        <authorList>
            <person name="Jeong J.-H."/>
            <person name="Song I."/>
            <person name="Kim S."/>
            <person name="Choi T."/>
            <person name="Kim D."/>
            <person name="Ryu S."/>
            <person name="Kim W."/>
        </authorList>
    </citation>
    <scope>NUCLEOTIDE SEQUENCE [LARGE SCALE GENOMIC DNA]</scope>
    <source>
        <tissue evidence="9">Muscle</tissue>
    </source>
</reference>
<comment type="caution">
    <text evidence="9">The sequence shown here is derived from an EMBL/GenBank/DDBJ whole genome shotgun (WGS) entry which is preliminary data.</text>
</comment>
<dbReference type="Gene3D" id="4.10.400.10">
    <property type="entry name" value="Low-density Lipoprotein Receptor"/>
    <property type="match status" value="1"/>
</dbReference>
<proteinExistence type="predicted"/>
<keyword evidence="2 7" id="KW-0812">Transmembrane</keyword>
<comment type="subcellular location">
    <subcellularLocation>
        <location evidence="1">Membrane</location>
        <topology evidence="1">Multi-pass membrane protein</topology>
    </subcellularLocation>
</comment>
<accession>A0A5B7D424</accession>
<keyword evidence="3 7" id="KW-1133">Transmembrane helix</keyword>
<dbReference type="InterPro" id="IPR013320">
    <property type="entry name" value="ConA-like_dom_sf"/>
</dbReference>
<feature type="transmembrane region" description="Helical" evidence="7">
    <location>
        <begin position="678"/>
        <end position="695"/>
    </location>
</feature>
<dbReference type="Gene3D" id="2.70.170.10">
    <property type="entry name" value="Neurotransmitter-gated ion-channel ligand-binding domain"/>
    <property type="match status" value="1"/>
</dbReference>
<dbReference type="InterPro" id="IPR036719">
    <property type="entry name" value="Neuro-gated_channel_TM_sf"/>
</dbReference>
<dbReference type="InterPro" id="IPR018000">
    <property type="entry name" value="Neurotransmitter_ion_chnl_CS"/>
</dbReference>
<dbReference type="InterPro" id="IPR002172">
    <property type="entry name" value="LDrepeatLR_classA_rpt"/>
</dbReference>
<evidence type="ECO:0000256" key="1">
    <source>
        <dbReference type="ARBA" id="ARBA00004141"/>
    </source>
</evidence>
<feature type="transmembrane region" description="Helical" evidence="7">
    <location>
        <begin position="707"/>
        <end position="725"/>
    </location>
</feature>
<dbReference type="InterPro" id="IPR038050">
    <property type="entry name" value="Neuro_actylchol_rec"/>
</dbReference>
<dbReference type="GO" id="GO:0004888">
    <property type="term" value="F:transmembrane signaling receptor activity"/>
    <property type="evidence" value="ECO:0007669"/>
    <property type="project" value="InterPro"/>
</dbReference>
<dbReference type="SMART" id="SM00192">
    <property type="entry name" value="LDLa"/>
    <property type="match status" value="1"/>
</dbReference>
<dbReference type="GO" id="GO:0005230">
    <property type="term" value="F:extracellular ligand-gated monoatomic ion channel activity"/>
    <property type="evidence" value="ECO:0007669"/>
    <property type="project" value="InterPro"/>
</dbReference>
<dbReference type="GO" id="GO:0016020">
    <property type="term" value="C:membrane"/>
    <property type="evidence" value="ECO:0007669"/>
    <property type="project" value="UniProtKB-SubCell"/>
</dbReference>
<evidence type="ECO:0000256" key="6">
    <source>
        <dbReference type="PROSITE-ProRule" id="PRU00124"/>
    </source>
</evidence>
<keyword evidence="10" id="KW-1185">Reference proteome</keyword>
<dbReference type="InterPro" id="IPR036055">
    <property type="entry name" value="LDL_receptor-like_sf"/>
</dbReference>
<evidence type="ECO:0000313" key="9">
    <source>
        <dbReference type="EMBL" id="MPC16065.1"/>
    </source>
</evidence>
<feature type="disulfide bond" evidence="6">
    <location>
        <begin position="390"/>
        <end position="402"/>
    </location>
</feature>
<dbReference type="OrthoDB" id="10037824at2759"/>
<dbReference type="InterPro" id="IPR023415">
    <property type="entry name" value="LDLR_class-A_CS"/>
</dbReference>
<evidence type="ECO:0000256" key="4">
    <source>
        <dbReference type="ARBA" id="ARBA00023136"/>
    </source>
</evidence>
<sequence length="825" mass="94365">MVFTLMPEETHDEIAQLRTVFDREEVGSSFTVCVWLWPLYITTVTKLFSLHGPDTSIIVKVMDGVINMGIYPWCPQAFPDLHLMHNTWQHLCLVADGRNMLLHLDNKTNSKVMTMSECNVDTKFTDSVTVLVGTDSGKFAYSGEVTGVRYYDRQLTTSEVQELLNCESSAENHIQIKEVFTTGNVSIYRLGGQDKLCLPEDKEFMAVFTICSDHPTAESLCTKLGSRLIGKDDDFGKLAKEAVLSLDVPNDDLYLWTDIADKEQGSVLSINRDTGNHLLVNYTSETVLHVTACMMPLKKTAYMKDHNTQKMTLLKYNRRLVLLSEHGEIVRREPCPDSKDDEGFSRCLAKRFFGMQEEYTRLDYGEDMFGRHTWNEENTDKYRNLSISFCEKDKFSCNDGSCIPLQERCDGIRHCKDNSDEGELCTLVRPLPPSYVKTYCPKSTPIVGLRINVIKVNSVLLDMNEFKITINVVLQWRDDRLTFQHLLKEPKILQSHEYKGIWTPHLFFPNAIHEDNVAVSTKTSVLNDFTVKVKGKGYPEIYDSYEVMVFNGSDVEINNKIQYQFTFSCTFDFVFFPFDIQQCWMKVCLRKTYACCPRWDTREGGVKVTGNESTLSMYNISKARYDISGEGRCMTVHLLFTRKFESYVMTTFFPCIILCFLAHATLTHFRIENFNDRIMVTLSLLIVLASLFSQLSSTLPNSPSAKLIDYFFLYCIGRVSLIFLLHTFIEVSRRSTADTEEEPTSVIKGLDPTLGIKMKLAWVSGENVTTKEPPKRRINIPRTLSYVGAVAVLVMDVVMAVFFLFKTIDDHNKKSNHFHALNVTE</sequence>
<dbReference type="Gene3D" id="2.60.120.200">
    <property type="match status" value="1"/>
</dbReference>
<dbReference type="InterPro" id="IPR006202">
    <property type="entry name" value="Neur_chan_lig-bd"/>
</dbReference>
<dbReference type="CDD" id="cd00112">
    <property type="entry name" value="LDLa"/>
    <property type="match status" value="1"/>
</dbReference>
<dbReference type="Pfam" id="PF02931">
    <property type="entry name" value="Neur_chan_LBD"/>
    <property type="match status" value="1"/>
</dbReference>
<dbReference type="Gene3D" id="1.20.58.390">
    <property type="entry name" value="Neurotransmitter-gated ion-channel transmembrane domain"/>
    <property type="match status" value="1"/>
</dbReference>
<comment type="caution">
    <text evidence="6">Lacks conserved residue(s) required for the propagation of feature annotation.</text>
</comment>
<keyword evidence="4 7" id="KW-0472">Membrane</keyword>
<dbReference type="SUPFAM" id="SSF49899">
    <property type="entry name" value="Concanavalin A-like lectins/glucanases"/>
    <property type="match status" value="1"/>
</dbReference>
<evidence type="ECO:0000256" key="5">
    <source>
        <dbReference type="ARBA" id="ARBA00023157"/>
    </source>
</evidence>
<dbReference type="Pfam" id="PF00057">
    <property type="entry name" value="Ldl_recept_a"/>
    <property type="match status" value="1"/>
</dbReference>
<dbReference type="InterPro" id="IPR036734">
    <property type="entry name" value="Neur_chan_lig-bd_sf"/>
</dbReference>
<feature type="transmembrane region" description="Helical" evidence="7">
    <location>
        <begin position="784"/>
        <end position="805"/>
    </location>
</feature>
<dbReference type="PROSITE" id="PS50068">
    <property type="entry name" value="LDLRA_2"/>
    <property type="match status" value="1"/>
</dbReference>
<evidence type="ECO:0000256" key="3">
    <source>
        <dbReference type="ARBA" id="ARBA00022989"/>
    </source>
</evidence>
<evidence type="ECO:0000256" key="2">
    <source>
        <dbReference type="ARBA" id="ARBA00022692"/>
    </source>
</evidence>
<dbReference type="PANTHER" id="PTHR18945">
    <property type="entry name" value="NEUROTRANSMITTER GATED ION CHANNEL"/>
    <property type="match status" value="1"/>
</dbReference>
<name>A0A5B7D424_PORTR</name>
<feature type="transmembrane region" description="Helical" evidence="7">
    <location>
        <begin position="647"/>
        <end position="666"/>
    </location>
</feature>
<feature type="disulfide bond" evidence="6">
    <location>
        <begin position="397"/>
        <end position="415"/>
    </location>
</feature>
<dbReference type="EMBL" id="VSRR010000475">
    <property type="protein sequence ID" value="MPC16065.1"/>
    <property type="molecule type" value="Genomic_DNA"/>
</dbReference>
<dbReference type="PROSITE" id="PS00236">
    <property type="entry name" value="NEUROTR_ION_CHANNEL"/>
    <property type="match status" value="1"/>
</dbReference>
<dbReference type="AlphaFoldDB" id="A0A5B7D424"/>
<dbReference type="PROSITE" id="PS01209">
    <property type="entry name" value="LDLRA_1"/>
    <property type="match status" value="1"/>
</dbReference>
<gene>
    <name evidence="9" type="ORF">E2C01_008877</name>
</gene>
<evidence type="ECO:0000259" key="8">
    <source>
        <dbReference type="Pfam" id="PF02931"/>
    </source>
</evidence>
<keyword evidence="5 6" id="KW-1015">Disulfide bond</keyword>
<dbReference type="InterPro" id="IPR006201">
    <property type="entry name" value="Neur_channel"/>
</dbReference>
<evidence type="ECO:0000256" key="7">
    <source>
        <dbReference type="SAM" id="Phobius"/>
    </source>
</evidence>
<protein>
    <submittedName>
        <fullName evidence="9">Glutamate-gated chloride channel</fullName>
    </submittedName>
</protein>
<feature type="domain" description="Neurotransmitter-gated ion-channel ligand-binding" evidence="8">
    <location>
        <begin position="435"/>
        <end position="587"/>
    </location>
</feature>
<evidence type="ECO:0000313" key="10">
    <source>
        <dbReference type="Proteomes" id="UP000324222"/>
    </source>
</evidence>
<organism evidence="9 10">
    <name type="scientific">Portunus trituberculatus</name>
    <name type="common">Swimming crab</name>
    <name type="synonym">Neptunus trituberculatus</name>
    <dbReference type="NCBI Taxonomy" id="210409"/>
    <lineage>
        <taxon>Eukaryota</taxon>
        <taxon>Metazoa</taxon>
        <taxon>Ecdysozoa</taxon>
        <taxon>Arthropoda</taxon>
        <taxon>Crustacea</taxon>
        <taxon>Multicrustacea</taxon>
        <taxon>Malacostraca</taxon>
        <taxon>Eumalacostraca</taxon>
        <taxon>Eucarida</taxon>
        <taxon>Decapoda</taxon>
        <taxon>Pleocyemata</taxon>
        <taxon>Brachyura</taxon>
        <taxon>Eubrachyura</taxon>
        <taxon>Portunoidea</taxon>
        <taxon>Portunidae</taxon>
        <taxon>Portuninae</taxon>
        <taxon>Portunus</taxon>
    </lineage>
</organism>
<dbReference type="Proteomes" id="UP000324222">
    <property type="component" value="Unassembled WGS sequence"/>
</dbReference>
<dbReference type="SUPFAM" id="SSF90112">
    <property type="entry name" value="Neurotransmitter-gated ion-channel transmembrane pore"/>
    <property type="match status" value="1"/>
</dbReference>